<sequence>MHTFLSVRLLLIQLNIHMRLTARFELPALAVRPPEAKSSQIQNVTSLSGACSDKCECERTLARHFPTSRTRGPELTRQRHWAFASSSYIRINHHFRGFWPDFDLFLSDAKMRTGAQHSKTGVRQGRNYDAALQPPSLELSRSGGRKES</sequence>
<keyword evidence="2" id="KW-0732">Signal</keyword>
<evidence type="ECO:0000256" key="2">
    <source>
        <dbReference type="SAM" id="SignalP"/>
    </source>
</evidence>
<dbReference type="EMBL" id="BK003384">
    <property type="protein sequence ID" value="DAA03583.1"/>
    <property type="molecule type" value="Genomic_DNA"/>
</dbReference>
<proteinExistence type="predicted"/>
<name>Q6IHN2_DROME</name>
<reference evidence="3" key="1">
    <citation type="journal article" date="2003" name="Genome Biol.">
        <title>An integrated gene annotation and transcriptional profiling approach towards the full gene content of the Drosophila genome.</title>
        <authorList>
            <person name="Hild M."/>
            <person name="Beckmann B."/>
            <person name="Haas S.A."/>
            <person name="Koch B."/>
            <person name="Solovyev V."/>
            <person name="Busold C."/>
            <person name="Fellenberg K."/>
            <person name="Boutros M."/>
            <person name="Vingron M."/>
            <person name="Sauer F."/>
            <person name="Hoheisel J.D."/>
            <person name="Paro R."/>
        </authorList>
    </citation>
    <scope>NUCLEOTIDE SEQUENCE</scope>
</reference>
<feature type="region of interest" description="Disordered" evidence="1">
    <location>
        <begin position="116"/>
        <end position="148"/>
    </location>
</feature>
<feature type="chain" id="PRO_5004274476" evidence="2">
    <location>
        <begin position="24"/>
        <end position="148"/>
    </location>
</feature>
<evidence type="ECO:0000313" key="3">
    <source>
        <dbReference type="EMBL" id="DAA03583.1"/>
    </source>
</evidence>
<dbReference type="AlphaFoldDB" id="Q6IHN2"/>
<feature type="signal peptide" evidence="2">
    <location>
        <begin position="1"/>
        <end position="23"/>
    </location>
</feature>
<evidence type="ECO:0000256" key="1">
    <source>
        <dbReference type="SAM" id="MobiDB-lite"/>
    </source>
</evidence>
<gene>
    <name evidence="3" type="ORF">HDC02112</name>
</gene>
<protein>
    <submittedName>
        <fullName evidence="3">HDC02112</fullName>
    </submittedName>
</protein>
<organism evidence="3">
    <name type="scientific">Drosophila melanogaster</name>
    <name type="common">Fruit fly</name>
    <dbReference type="NCBI Taxonomy" id="7227"/>
    <lineage>
        <taxon>Eukaryota</taxon>
        <taxon>Metazoa</taxon>
        <taxon>Ecdysozoa</taxon>
        <taxon>Arthropoda</taxon>
        <taxon>Hexapoda</taxon>
        <taxon>Insecta</taxon>
        <taxon>Pterygota</taxon>
        <taxon>Neoptera</taxon>
        <taxon>Endopterygota</taxon>
        <taxon>Diptera</taxon>
        <taxon>Brachycera</taxon>
        <taxon>Muscomorpha</taxon>
        <taxon>Ephydroidea</taxon>
        <taxon>Drosophilidae</taxon>
        <taxon>Drosophila</taxon>
        <taxon>Sophophora</taxon>
    </lineage>
</organism>
<accession>Q6IHN2</accession>